<dbReference type="PROSITE" id="PS50109">
    <property type="entry name" value="HIS_KIN"/>
    <property type="match status" value="1"/>
</dbReference>
<comment type="caution">
    <text evidence="12">The sequence shown here is derived from an EMBL/GenBank/DDBJ whole genome shotgun (WGS) entry which is preliminary data.</text>
</comment>
<reference evidence="12 13" key="1">
    <citation type="submission" date="2021-01" db="EMBL/GenBank/DDBJ databases">
        <title>Whole genome shotgun sequence of Actinoplanes deccanensis NBRC 13994.</title>
        <authorList>
            <person name="Komaki H."/>
            <person name="Tamura T."/>
        </authorList>
    </citation>
    <scope>NUCLEOTIDE SEQUENCE [LARGE SCALE GENOMIC DNA]</scope>
    <source>
        <strain evidence="12 13">NBRC 13994</strain>
    </source>
</reference>
<feature type="coiled-coil region" evidence="9">
    <location>
        <begin position="134"/>
        <end position="196"/>
    </location>
</feature>
<evidence type="ECO:0000313" key="13">
    <source>
        <dbReference type="Proteomes" id="UP000609879"/>
    </source>
</evidence>
<dbReference type="Gene3D" id="3.40.50.2300">
    <property type="match status" value="1"/>
</dbReference>
<dbReference type="PRINTS" id="PR00344">
    <property type="entry name" value="BCTRLSENSOR"/>
</dbReference>
<evidence type="ECO:0000256" key="7">
    <source>
        <dbReference type="ARBA" id="ARBA00023012"/>
    </source>
</evidence>
<dbReference type="SMART" id="SM00388">
    <property type="entry name" value="HisKA"/>
    <property type="match status" value="1"/>
</dbReference>
<dbReference type="Proteomes" id="UP000609879">
    <property type="component" value="Unassembled WGS sequence"/>
</dbReference>
<dbReference type="InterPro" id="IPR003661">
    <property type="entry name" value="HisK_dim/P_dom"/>
</dbReference>
<dbReference type="InterPro" id="IPR005467">
    <property type="entry name" value="His_kinase_dom"/>
</dbReference>
<dbReference type="RefSeq" id="WP_203765678.1">
    <property type="nucleotide sequence ID" value="NZ_BAAABO010000019.1"/>
</dbReference>
<gene>
    <name evidence="12" type="ORF">Ade02nite_40310</name>
</gene>
<dbReference type="SMART" id="SM00387">
    <property type="entry name" value="HATPase_c"/>
    <property type="match status" value="1"/>
</dbReference>
<dbReference type="SUPFAM" id="SSF55874">
    <property type="entry name" value="ATPase domain of HSP90 chaperone/DNA topoisomerase II/histidine kinase"/>
    <property type="match status" value="1"/>
</dbReference>
<dbReference type="Gene3D" id="3.30.450.20">
    <property type="entry name" value="PAS domain"/>
    <property type="match status" value="1"/>
</dbReference>
<dbReference type="EMBL" id="BOMI01000077">
    <property type="protein sequence ID" value="GID75390.1"/>
    <property type="molecule type" value="Genomic_DNA"/>
</dbReference>
<dbReference type="Pfam" id="PF02518">
    <property type="entry name" value="HATPase_c"/>
    <property type="match status" value="1"/>
</dbReference>
<keyword evidence="6" id="KW-0418">Kinase</keyword>
<proteinExistence type="predicted"/>
<keyword evidence="5" id="KW-0808">Transferase</keyword>
<dbReference type="SUPFAM" id="SSF55785">
    <property type="entry name" value="PYP-like sensor domain (PAS domain)"/>
    <property type="match status" value="1"/>
</dbReference>
<evidence type="ECO:0000256" key="1">
    <source>
        <dbReference type="ARBA" id="ARBA00000085"/>
    </source>
</evidence>
<feature type="modified residue" description="4-aspartylphosphate" evidence="8">
    <location>
        <position position="484"/>
    </location>
</feature>
<dbReference type="EC" id="2.7.13.3" evidence="3"/>
<keyword evidence="7" id="KW-0902">Two-component regulatory system</keyword>
<dbReference type="Pfam" id="PF00072">
    <property type="entry name" value="Response_reg"/>
    <property type="match status" value="1"/>
</dbReference>
<evidence type="ECO:0000259" key="10">
    <source>
        <dbReference type="PROSITE" id="PS50109"/>
    </source>
</evidence>
<feature type="domain" description="Histidine kinase" evidence="10">
    <location>
        <begin position="203"/>
        <end position="417"/>
    </location>
</feature>
<dbReference type="PANTHER" id="PTHR43047">
    <property type="entry name" value="TWO-COMPONENT HISTIDINE PROTEIN KINASE"/>
    <property type="match status" value="1"/>
</dbReference>
<organism evidence="12 13">
    <name type="scientific">Paractinoplanes deccanensis</name>
    <dbReference type="NCBI Taxonomy" id="113561"/>
    <lineage>
        <taxon>Bacteria</taxon>
        <taxon>Bacillati</taxon>
        <taxon>Actinomycetota</taxon>
        <taxon>Actinomycetes</taxon>
        <taxon>Micromonosporales</taxon>
        <taxon>Micromonosporaceae</taxon>
        <taxon>Paractinoplanes</taxon>
    </lineage>
</organism>
<accession>A0ABQ3Y685</accession>
<evidence type="ECO:0000256" key="8">
    <source>
        <dbReference type="PROSITE-ProRule" id="PRU00169"/>
    </source>
</evidence>
<dbReference type="InterPro" id="IPR011006">
    <property type="entry name" value="CheY-like_superfamily"/>
</dbReference>
<dbReference type="InterPro" id="IPR001789">
    <property type="entry name" value="Sig_transdc_resp-reg_receiver"/>
</dbReference>
<dbReference type="Pfam" id="PF08448">
    <property type="entry name" value="PAS_4"/>
    <property type="match status" value="1"/>
</dbReference>
<keyword evidence="9" id="KW-0175">Coiled coil</keyword>
<dbReference type="CDD" id="cd00082">
    <property type="entry name" value="HisKA"/>
    <property type="match status" value="1"/>
</dbReference>
<name>A0ABQ3Y685_9ACTN</name>
<evidence type="ECO:0000256" key="4">
    <source>
        <dbReference type="ARBA" id="ARBA00022553"/>
    </source>
</evidence>
<evidence type="ECO:0000256" key="5">
    <source>
        <dbReference type="ARBA" id="ARBA00022679"/>
    </source>
</evidence>
<evidence type="ECO:0000256" key="2">
    <source>
        <dbReference type="ARBA" id="ARBA00004236"/>
    </source>
</evidence>
<keyword evidence="4 8" id="KW-0597">Phosphoprotein</keyword>
<dbReference type="InterPro" id="IPR004358">
    <property type="entry name" value="Sig_transdc_His_kin-like_C"/>
</dbReference>
<evidence type="ECO:0000313" key="12">
    <source>
        <dbReference type="EMBL" id="GID75390.1"/>
    </source>
</evidence>
<dbReference type="Pfam" id="PF00512">
    <property type="entry name" value="HisKA"/>
    <property type="match status" value="1"/>
</dbReference>
<comment type="subcellular location">
    <subcellularLocation>
        <location evidence="2">Cell membrane</location>
    </subcellularLocation>
</comment>
<evidence type="ECO:0000256" key="3">
    <source>
        <dbReference type="ARBA" id="ARBA00012438"/>
    </source>
</evidence>
<dbReference type="PANTHER" id="PTHR43047:SF72">
    <property type="entry name" value="OSMOSENSING HISTIDINE PROTEIN KINASE SLN1"/>
    <property type="match status" value="1"/>
</dbReference>
<feature type="domain" description="Response regulatory" evidence="11">
    <location>
        <begin position="435"/>
        <end position="552"/>
    </location>
</feature>
<dbReference type="PROSITE" id="PS50110">
    <property type="entry name" value="RESPONSE_REGULATORY"/>
    <property type="match status" value="1"/>
</dbReference>
<protein>
    <recommendedName>
        <fullName evidence="3">histidine kinase</fullName>
        <ecNumber evidence="3">2.7.13.3</ecNumber>
    </recommendedName>
</protein>
<dbReference type="SUPFAM" id="SSF52172">
    <property type="entry name" value="CheY-like"/>
    <property type="match status" value="1"/>
</dbReference>
<dbReference type="Gene3D" id="3.30.565.10">
    <property type="entry name" value="Histidine kinase-like ATPase, C-terminal domain"/>
    <property type="match status" value="1"/>
</dbReference>
<evidence type="ECO:0000256" key="9">
    <source>
        <dbReference type="SAM" id="Coils"/>
    </source>
</evidence>
<dbReference type="Gene3D" id="1.10.287.130">
    <property type="match status" value="1"/>
</dbReference>
<evidence type="ECO:0000259" key="11">
    <source>
        <dbReference type="PROSITE" id="PS50110"/>
    </source>
</evidence>
<dbReference type="InterPro" id="IPR036890">
    <property type="entry name" value="HATPase_C_sf"/>
</dbReference>
<dbReference type="InterPro" id="IPR035965">
    <property type="entry name" value="PAS-like_dom_sf"/>
</dbReference>
<dbReference type="InterPro" id="IPR003594">
    <property type="entry name" value="HATPase_dom"/>
</dbReference>
<evidence type="ECO:0000256" key="6">
    <source>
        <dbReference type="ARBA" id="ARBA00022777"/>
    </source>
</evidence>
<dbReference type="InterPro" id="IPR013656">
    <property type="entry name" value="PAS_4"/>
</dbReference>
<dbReference type="SMART" id="SM00448">
    <property type="entry name" value="REC"/>
    <property type="match status" value="1"/>
</dbReference>
<dbReference type="SUPFAM" id="SSF47384">
    <property type="entry name" value="Homodimeric domain of signal transducing histidine kinase"/>
    <property type="match status" value="1"/>
</dbReference>
<sequence>MVDDGDRLDYRRLFEASPSPYLIMTADFVIVTVNRAYAEATMTDPDTVAGRPMFEVFPDNPADPDADGVANLRRSLQTVVHTGAADAMALQRYDIRDPAGGFVERYWSPVNTPVLDTEGRVAFIIHRVQDVTDLVTLRRERQEQRQAAAQLQTRVEQMEADLFSRARQVQDANRQLRELNAQLAATSAALSAQQKAKDQFIATLSHELRNPLAAVRAALDLLALDLPDHPALAVLGRQAATLTRMTDDLLDAARAAGGRLYVNRRPTDLRPIVQAAARDAVAAHPHAGNPLRCTVPDTPVVVDGDPVRLAQLLTNLLDNAYRHGGPAAAITVDLTADPVTAQLRVHDTGAGFDPQSTNQLFDAFARTAVPGAGGAGGLGLGLAVVRGIAERHDGTVTARSDGPGRGASFTVRIPLTHVPTATATRERPAARPPLRILIIDDNDDLARTYQALLTHRGDDVRVETTAAGGLAAIRHDRFDLILCDLALGGDLDGYEITRRLRRSPAHRNTRIVAVSGFSQDSDRDRAQAAGFDAHLAKPLHLDDLDRLLEKWSDGWTRPLATDAPDRNDRR</sequence>
<keyword evidence="13" id="KW-1185">Reference proteome</keyword>
<dbReference type="InterPro" id="IPR036097">
    <property type="entry name" value="HisK_dim/P_sf"/>
</dbReference>
<comment type="catalytic activity">
    <reaction evidence="1">
        <text>ATP + protein L-histidine = ADP + protein N-phospho-L-histidine.</text>
        <dbReference type="EC" id="2.7.13.3"/>
    </reaction>
</comment>